<evidence type="ECO:0000256" key="1">
    <source>
        <dbReference type="PROSITE-ProRule" id="PRU00285"/>
    </source>
</evidence>
<dbReference type="Pfam" id="PF00011">
    <property type="entry name" value="HSP20"/>
    <property type="match status" value="1"/>
</dbReference>
<sequence>MFHNLYGDKFDDDEDKENLKPKQRYGNRGMFPYQYTEFEPFIANVYEMKDHYLIKAELPGVKKEDIEIEVWDGKVVIVAKRRKLCEGEQDILCQERIIGEYKRKFEFTNIDEDKIKANLEYGILSVKVGKAEPDDDREAKKIEIE</sequence>
<dbReference type="CDD" id="cd06464">
    <property type="entry name" value="ACD_sHsps-like"/>
    <property type="match status" value="1"/>
</dbReference>
<gene>
    <name evidence="4" type="ORF">I0Q91_09475</name>
</gene>
<evidence type="ECO:0000256" key="2">
    <source>
        <dbReference type="RuleBase" id="RU003616"/>
    </source>
</evidence>
<dbReference type="PROSITE" id="PS01031">
    <property type="entry name" value="SHSP"/>
    <property type="match status" value="1"/>
</dbReference>
<evidence type="ECO:0000313" key="4">
    <source>
        <dbReference type="EMBL" id="MBF8437308.1"/>
    </source>
</evidence>
<dbReference type="EMBL" id="JADPIE010000005">
    <property type="protein sequence ID" value="MBF8437308.1"/>
    <property type="molecule type" value="Genomic_DNA"/>
</dbReference>
<protein>
    <submittedName>
        <fullName evidence="4">Hsp20/alpha crystallin family protein</fullName>
    </submittedName>
</protein>
<proteinExistence type="inferred from homology"/>
<dbReference type="InterPro" id="IPR031107">
    <property type="entry name" value="Small_HSP"/>
</dbReference>
<dbReference type="Gene3D" id="2.60.40.790">
    <property type="match status" value="1"/>
</dbReference>
<reference evidence="4" key="1">
    <citation type="submission" date="2020-11" db="EMBL/GenBank/DDBJ databases">
        <title>Halonatronomonas betainensis gen. nov., sp. nov. a novel haloalkaliphilic representative of the family Halanaerobiacae capable of betaine degradation.</title>
        <authorList>
            <person name="Boltyanskaya Y."/>
            <person name="Kevbrin V."/>
            <person name="Detkova E."/>
            <person name="Grouzdev D.S."/>
            <person name="Koziaeva V."/>
            <person name="Zhilina T."/>
        </authorList>
    </citation>
    <scope>NUCLEOTIDE SEQUENCE</scope>
    <source>
        <strain evidence="4">Z-7014</strain>
    </source>
</reference>
<dbReference type="InterPro" id="IPR002068">
    <property type="entry name" value="A-crystallin/Hsp20_dom"/>
</dbReference>
<dbReference type="PANTHER" id="PTHR11527">
    <property type="entry name" value="HEAT-SHOCK PROTEIN 20 FAMILY MEMBER"/>
    <property type="match status" value="1"/>
</dbReference>
<feature type="domain" description="SHSP" evidence="3">
    <location>
        <begin position="33"/>
        <end position="145"/>
    </location>
</feature>
<keyword evidence="5" id="KW-1185">Reference proteome</keyword>
<dbReference type="Proteomes" id="UP000621436">
    <property type="component" value="Unassembled WGS sequence"/>
</dbReference>
<dbReference type="RefSeq" id="WP_270454280.1">
    <property type="nucleotide sequence ID" value="NZ_JADPIE010000005.1"/>
</dbReference>
<accession>A0A931F985</accession>
<evidence type="ECO:0000259" key="3">
    <source>
        <dbReference type="PROSITE" id="PS01031"/>
    </source>
</evidence>
<dbReference type="SUPFAM" id="SSF49764">
    <property type="entry name" value="HSP20-like chaperones"/>
    <property type="match status" value="1"/>
</dbReference>
<dbReference type="AlphaFoldDB" id="A0A931F985"/>
<comment type="similarity">
    <text evidence="1 2">Belongs to the small heat shock protein (HSP20) family.</text>
</comment>
<organism evidence="4 5">
    <name type="scientific">Halonatronomonas betaini</name>
    <dbReference type="NCBI Taxonomy" id="2778430"/>
    <lineage>
        <taxon>Bacteria</taxon>
        <taxon>Bacillati</taxon>
        <taxon>Bacillota</taxon>
        <taxon>Clostridia</taxon>
        <taxon>Halanaerobiales</taxon>
        <taxon>Halarsenatibacteraceae</taxon>
        <taxon>Halonatronomonas</taxon>
    </lineage>
</organism>
<dbReference type="InterPro" id="IPR008978">
    <property type="entry name" value="HSP20-like_chaperone"/>
</dbReference>
<name>A0A931F985_9FIRM</name>
<comment type="caution">
    <text evidence="4">The sequence shown here is derived from an EMBL/GenBank/DDBJ whole genome shotgun (WGS) entry which is preliminary data.</text>
</comment>
<evidence type="ECO:0000313" key="5">
    <source>
        <dbReference type="Proteomes" id="UP000621436"/>
    </source>
</evidence>